<dbReference type="EMBL" id="LFDV01000001">
    <property type="protein sequence ID" value="KTB49210.1"/>
    <property type="molecule type" value="Genomic_DNA"/>
</dbReference>
<name>A0A0W0GKY9_9CHLR</name>
<proteinExistence type="predicted"/>
<dbReference type="RefSeq" id="WP_058437728.1">
    <property type="nucleotide sequence ID" value="NZ_KQ758903.1"/>
</dbReference>
<dbReference type="PANTHER" id="PTHR30294:SF29">
    <property type="entry name" value="MULTIDRUG ABC TRANSPORTER PERMEASE YBHS-RELATED"/>
    <property type="match status" value="1"/>
</dbReference>
<reference evidence="8 9" key="1">
    <citation type="submission" date="2015-06" db="EMBL/GenBank/DDBJ databases">
        <title>Genome sequence of the organohalide-respiring Dehalogenimonas alkenigignens type strain (IP3-3T).</title>
        <authorList>
            <person name="Key T.A."/>
            <person name="Richmond D.P."/>
            <person name="Bowman K.S."/>
            <person name="Cho Y.-J."/>
            <person name="Chun J."/>
            <person name="da Costa M.S."/>
            <person name="Rainey F.A."/>
            <person name="Moe W.M."/>
        </authorList>
    </citation>
    <scope>NUCLEOTIDE SEQUENCE [LARGE SCALE GENOMIC DNA]</scope>
    <source>
        <strain evidence="8 9">IP3-3</strain>
    </source>
</reference>
<evidence type="ECO:0000313" key="9">
    <source>
        <dbReference type="Proteomes" id="UP000053947"/>
    </source>
</evidence>
<protein>
    <submittedName>
        <fullName evidence="8">ABC transporter protein</fullName>
    </submittedName>
</protein>
<dbReference type="Proteomes" id="UP000053947">
    <property type="component" value="Unassembled WGS sequence"/>
</dbReference>
<gene>
    <name evidence="8" type="ORF">DEALK_01220</name>
</gene>
<evidence type="ECO:0000259" key="7">
    <source>
        <dbReference type="Pfam" id="PF12698"/>
    </source>
</evidence>
<keyword evidence="3 6" id="KW-0812">Transmembrane</keyword>
<evidence type="ECO:0000256" key="5">
    <source>
        <dbReference type="ARBA" id="ARBA00023136"/>
    </source>
</evidence>
<feature type="domain" description="ABC-2 type transporter transmembrane" evidence="7">
    <location>
        <begin position="23"/>
        <end position="343"/>
    </location>
</feature>
<evidence type="ECO:0000256" key="3">
    <source>
        <dbReference type="ARBA" id="ARBA00022692"/>
    </source>
</evidence>
<dbReference type="InterPro" id="IPR051449">
    <property type="entry name" value="ABC-2_transporter_component"/>
</dbReference>
<dbReference type="PATRIC" id="fig|1217799.6.peg.121"/>
<feature type="transmembrane region" description="Helical" evidence="6">
    <location>
        <begin position="211"/>
        <end position="235"/>
    </location>
</feature>
<feature type="transmembrane region" description="Helical" evidence="6">
    <location>
        <begin position="274"/>
        <end position="295"/>
    </location>
</feature>
<feature type="transmembrane region" description="Helical" evidence="6">
    <location>
        <begin position="21"/>
        <end position="41"/>
    </location>
</feature>
<feature type="transmembrane region" description="Helical" evidence="6">
    <location>
        <begin position="241"/>
        <end position="262"/>
    </location>
</feature>
<dbReference type="AlphaFoldDB" id="A0A0W0GKY9"/>
<dbReference type="OrthoDB" id="5243783at2"/>
<feature type="transmembrane region" description="Helical" evidence="6">
    <location>
        <begin position="171"/>
        <end position="190"/>
    </location>
</feature>
<keyword evidence="4 6" id="KW-1133">Transmembrane helix</keyword>
<evidence type="ECO:0000256" key="4">
    <source>
        <dbReference type="ARBA" id="ARBA00022989"/>
    </source>
</evidence>
<sequence>MNPRTIKALLKKDIALFTGNRFYLLITVLGLIFYIAIYLILPSKVDEKLSLGMYAPVVPPAFEQLTAQGAEIEFFETEAALKQAVLDGGHQVGVSLPADIMEVWNAGGKPGITVYYSATAPPETAEAIVTLIKELSYIQTGQALQFDTTEEILGPDLLGAQIALRDRMRPMLAVLILLTEVMTLAALIAVEIEQGTARALLVTPMRTSDLFAAKGILGVGLALGQAVIFMGLVGGFSHQPLLILATLIIASIFVVGAGFLLASLARDTNAVTGWGIMVLILLAVPGFGAVVPGLLADWAKVIPSYYLIDTVNRVVNYGAGWSDTAGNLLVMSGISAVLLGAGLLVLRRRFQ</sequence>
<evidence type="ECO:0000256" key="6">
    <source>
        <dbReference type="SAM" id="Phobius"/>
    </source>
</evidence>
<keyword evidence="2" id="KW-1003">Cell membrane</keyword>
<evidence type="ECO:0000256" key="1">
    <source>
        <dbReference type="ARBA" id="ARBA00004651"/>
    </source>
</evidence>
<dbReference type="InterPro" id="IPR013525">
    <property type="entry name" value="ABC2_TM"/>
</dbReference>
<feature type="transmembrane region" description="Helical" evidence="6">
    <location>
        <begin position="325"/>
        <end position="346"/>
    </location>
</feature>
<comment type="caution">
    <text evidence="8">The sequence shown here is derived from an EMBL/GenBank/DDBJ whole genome shotgun (WGS) entry which is preliminary data.</text>
</comment>
<accession>A0A0W0GKY9</accession>
<dbReference type="STRING" id="1217799.DEALK_01220"/>
<dbReference type="GO" id="GO:0140359">
    <property type="term" value="F:ABC-type transporter activity"/>
    <property type="evidence" value="ECO:0007669"/>
    <property type="project" value="InterPro"/>
</dbReference>
<organism evidence="8 9">
    <name type="scientific">Dehalogenimonas alkenigignens</name>
    <dbReference type="NCBI Taxonomy" id="1217799"/>
    <lineage>
        <taxon>Bacteria</taxon>
        <taxon>Bacillati</taxon>
        <taxon>Chloroflexota</taxon>
        <taxon>Dehalococcoidia</taxon>
        <taxon>Dehalococcoidales</taxon>
        <taxon>Dehalococcoidaceae</taxon>
        <taxon>Dehalogenimonas</taxon>
    </lineage>
</organism>
<dbReference type="GO" id="GO:0005886">
    <property type="term" value="C:plasma membrane"/>
    <property type="evidence" value="ECO:0007669"/>
    <property type="project" value="UniProtKB-SubCell"/>
</dbReference>
<evidence type="ECO:0000256" key="2">
    <source>
        <dbReference type="ARBA" id="ARBA00022475"/>
    </source>
</evidence>
<keyword evidence="5 6" id="KW-0472">Membrane</keyword>
<dbReference type="Pfam" id="PF12698">
    <property type="entry name" value="ABC2_membrane_3"/>
    <property type="match status" value="1"/>
</dbReference>
<evidence type="ECO:0000313" key="8">
    <source>
        <dbReference type="EMBL" id="KTB49210.1"/>
    </source>
</evidence>
<keyword evidence="9" id="KW-1185">Reference proteome</keyword>
<dbReference type="PANTHER" id="PTHR30294">
    <property type="entry name" value="MEMBRANE COMPONENT OF ABC TRANSPORTER YHHJ-RELATED"/>
    <property type="match status" value="1"/>
</dbReference>
<comment type="subcellular location">
    <subcellularLocation>
        <location evidence="1">Cell membrane</location>
        <topology evidence="1">Multi-pass membrane protein</topology>
    </subcellularLocation>
</comment>